<evidence type="ECO:0000313" key="2">
    <source>
        <dbReference type="Proteomes" id="UP000288805"/>
    </source>
</evidence>
<reference evidence="1 2" key="1">
    <citation type="journal article" date="2018" name="PLoS Genet.">
        <title>Population sequencing reveals clonal diversity and ancestral inbreeding in the grapevine cultivar Chardonnay.</title>
        <authorList>
            <person name="Roach M.J."/>
            <person name="Johnson D.L."/>
            <person name="Bohlmann J."/>
            <person name="van Vuuren H.J."/>
            <person name="Jones S.J."/>
            <person name="Pretorius I.S."/>
            <person name="Schmidt S.A."/>
            <person name="Borneman A.R."/>
        </authorList>
    </citation>
    <scope>NUCLEOTIDE SEQUENCE [LARGE SCALE GENOMIC DNA]</scope>
    <source>
        <strain evidence="2">cv. Chardonnay</strain>
        <tissue evidence="1">Leaf</tissue>
    </source>
</reference>
<dbReference type="Proteomes" id="UP000288805">
    <property type="component" value="Unassembled WGS sequence"/>
</dbReference>
<name>A0A438G8H3_VITVI</name>
<proteinExistence type="predicted"/>
<gene>
    <name evidence="1" type="ORF">CK203_060174</name>
</gene>
<comment type="caution">
    <text evidence="1">The sequence shown here is derived from an EMBL/GenBank/DDBJ whole genome shotgun (WGS) entry which is preliminary data.</text>
</comment>
<evidence type="ECO:0000313" key="1">
    <source>
        <dbReference type="EMBL" id="RVW68464.1"/>
    </source>
</evidence>
<organism evidence="1 2">
    <name type="scientific">Vitis vinifera</name>
    <name type="common">Grape</name>
    <dbReference type="NCBI Taxonomy" id="29760"/>
    <lineage>
        <taxon>Eukaryota</taxon>
        <taxon>Viridiplantae</taxon>
        <taxon>Streptophyta</taxon>
        <taxon>Embryophyta</taxon>
        <taxon>Tracheophyta</taxon>
        <taxon>Spermatophyta</taxon>
        <taxon>Magnoliopsida</taxon>
        <taxon>eudicotyledons</taxon>
        <taxon>Gunneridae</taxon>
        <taxon>Pentapetalae</taxon>
        <taxon>rosids</taxon>
        <taxon>Vitales</taxon>
        <taxon>Vitaceae</taxon>
        <taxon>Viteae</taxon>
        <taxon>Vitis</taxon>
    </lineage>
</organism>
<dbReference type="AlphaFoldDB" id="A0A438G8H3"/>
<protein>
    <submittedName>
        <fullName evidence="1">Uncharacterized protein</fullName>
    </submittedName>
</protein>
<accession>A0A438G8H3</accession>
<sequence>MLTRTPRWGSLGSVTLHWTRSKGRRFSEEADIGGEDWVLGEQCCPCEQAWIPSMSGGLRRYMEFLMWVQGHISTVSSLEPPAFLRTWVVVLLCSLLYLKFDSLVKQSHFKSITANFYLFNGLKDDISGHEQVVSTEARAMYNVGFSRVDILVPQTSTYSETPDGEEARRLQERTTAFKQVMHQVMSEACNKAMMVALTA</sequence>
<dbReference type="EMBL" id="QGNW01000533">
    <property type="protein sequence ID" value="RVW68464.1"/>
    <property type="molecule type" value="Genomic_DNA"/>
</dbReference>